<dbReference type="Gene3D" id="3.40.50.1110">
    <property type="entry name" value="SGNH hydrolase"/>
    <property type="match status" value="1"/>
</dbReference>
<evidence type="ECO:0000313" key="3">
    <source>
        <dbReference type="EMBL" id="MEE2036426.1"/>
    </source>
</evidence>
<feature type="domain" description="SGNH hydrolase-type esterase" evidence="2">
    <location>
        <begin position="31"/>
        <end position="301"/>
    </location>
</feature>
<sequence length="312" mass="32182">MAAAAATALATGCVGGDGAEPTTAQSYYLSLGDSLTVGVQPDGNGTPQETPDGYTDILYRALYDSDSTLRHERMGCGGEDTTSFLEGGVPHCDEQYGDTSQIEAAEDFLSEHAGRVDLVTLTIGGNNFTGCVAGLDGGTGPTVDTACVDDGLERVESEIPEIANRLRTAAGPDTRIVAMTYYNPFLAAQLLGGGAEDPDGPAAPGDGPRLGEAEGELPFDASLAGYATDVLEQLNESLRSGFAAEDIAVADVESAFDSLDGGVPADSSTGMPANLRSVCDLTWMCDADRGPDIHTNRAGAQVIATAFEELVR</sequence>
<reference evidence="3 4" key="1">
    <citation type="submission" date="2023-08" db="EMBL/GenBank/DDBJ databases">
        <authorList>
            <person name="Girao M."/>
            <person name="Carvalho M.F."/>
        </authorList>
    </citation>
    <scope>NUCLEOTIDE SEQUENCE [LARGE SCALE GENOMIC DNA]</scope>
    <source>
        <strain evidence="3 4">CT-R113</strain>
    </source>
</reference>
<protein>
    <submittedName>
        <fullName evidence="3">GDSL-type esterase/lipase family protein</fullName>
    </submittedName>
</protein>
<dbReference type="Pfam" id="PF13472">
    <property type="entry name" value="Lipase_GDSL_2"/>
    <property type="match status" value="1"/>
</dbReference>
<name>A0ABU7K2F0_9ACTN</name>
<evidence type="ECO:0000313" key="4">
    <source>
        <dbReference type="Proteomes" id="UP001356095"/>
    </source>
</evidence>
<organism evidence="3 4">
    <name type="scientific">Nocardiopsis codii</name>
    <dbReference type="NCBI Taxonomy" id="3065942"/>
    <lineage>
        <taxon>Bacteria</taxon>
        <taxon>Bacillati</taxon>
        <taxon>Actinomycetota</taxon>
        <taxon>Actinomycetes</taxon>
        <taxon>Streptosporangiales</taxon>
        <taxon>Nocardiopsidaceae</taxon>
        <taxon>Nocardiopsis</taxon>
    </lineage>
</organism>
<gene>
    <name evidence="3" type="ORF">Q8791_04215</name>
</gene>
<dbReference type="InterPro" id="IPR013830">
    <property type="entry name" value="SGNH_hydro"/>
</dbReference>
<dbReference type="Proteomes" id="UP001356095">
    <property type="component" value="Unassembled WGS sequence"/>
</dbReference>
<dbReference type="InterPro" id="IPR036514">
    <property type="entry name" value="SGNH_hydro_sf"/>
</dbReference>
<dbReference type="SUPFAM" id="SSF52266">
    <property type="entry name" value="SGNH hydrolase"/>
    <property type="match status" value="1"/>
</dbReference>
<evidence type="ECO:0000256" key="1">
    <source>
        <dbReference type="SAM" id="MobiDB-lite"/>
    </source>
</evidence>
<proteinExistence type="predicted"/>
<accession>A0ABU7K2F0</accession>
<dbReference type="RefSeq" id="WP_330090232.1">
    <property type="nucleotide sequence ID" value="NZ_JAUZMY010000003.1"/>
</dbReference>
<keyword evidence="4" id="KW-1185">Reference proteome</keyword>
<feature type="region of interest" description="Disordered" evidence="1">
    <location>
        <begin position="193"/>
        <end position="213"/>
    </location>
</feature>
<comment type="caution">
    <text evidence="3">The sequence shown here is derived from an EMBL/GenBank/DDBJ whole genome shotgun (WGS) entry which is preliminary data.</text>
</comment>
<evidence type="ECO:0000259" key="2">
    <source>
        <dbReference type="Pfam" id="PF13472"/>
    </source>
</evidence>
<dbReference type="EMBL" id="JAUZMY010000003">
    <property type="protein sequence ID" value="MEE2036426.1"/>
    <property type="molecule type" value="Genomic_DNA"/>
</dbReference>